<proteinExistence type="predicted"/>
<gene>
    <name evidence="3" type="ORF">KXJ69_07485</name>
</gene>
<dbReference type="EMBL" id="JAHWDP010000003">
    <property type="protein sequence ID" value="MBW2937942.1"/>
    <property type="molecule type" value="Genomic_DNA"/>
</dbReference>
<feature type="compositionally biased region" description="Polar residues" evidence="1">
    <location>
        <begin position="233"/>
        <end position="243"/>
    </location>
</feature>
<organism evidence="3 4">
    <name type="scientific">Halomarinibacterium sedimenti</name>
    <dbReference type="NCBI Taxonomy" id="2857106"/>
    <lineage>
        <taxon>Bacteria</taxon>
        <taxon>Pseudomonadati</taxon>
        <taxon>Bacteroidota</taxon>
        <taxon>Flavobacteriia</taxon>
        <taxon>Flavobacteriales</taxon>
        <taxon>Flavobacteriaceae</taxon>
        <taxon>Halomarinibacterium</taxon>
    </lineage>
</organism>
<dbReference type="PANTHER" id="PTHR39200:SF1">
    <property type="entry name" value="AUTO-TRANSPORTER ADHESIN HEAD GIN DOMAIN-CONTAINING PROTEIN-RELATED"/>
    <property type="match status" value="1"/>
</dbReference>
<feature type="domain" description="Putative auto-transporter adhesin head GIN" evidence="2">
    <location>
        <begin position="46"/>
        <end position="227"/>
    </location>
</feature>
<protein>
    <submittedName>
        <fullName evidence="3">DUF2807 domain-containing protein</fullName>
    </submittedName>
</protein>
<evidence type="ECO:0000256" key="1">
    <source>
        <dbReference type="SAM" id="MobiDB-lite"/>
    </source>
</evidence>
<accession>A0A9X1FP53</accession>
<evidence type="ECO:0000313" key="4">
    <source>
        <dbReference type="Proteomes" id="UP001138686"/>
    </source>
</evidence>
<evidence type="ECO:0000313" key="3">
    <source>
        <dbReference type="EMBL" id="MBW2937942.1"/>
    </source>
</evidence>
<name>A0A9X1FP53_9FLAO</name>
<evidence type="ECO:0000259" key="2">
    <source>
        <dbReference type="Pfam" id="PF10988"/>
    </source>
</evidence>
<dbReference type="Pfam" id="PF10988">
    <property type="entry name" value="DUF2807"/>
    <property type="match status" value="1"/>
</dbReference>
<dbReference type="InterPro" id="IPR021255">
    <property type="entry name" value="DUF2807"/>
</dbReference>
<reference evidence="3" key="1">
    <citation type="submission" date="2021-07" db="EMBL/GenBank/DDBJ databases">
        <title>Aureisphaera sp. CAU 1614 isolated from sea sediment.</title>
        <authorList>
            <person name="Kim W."/>
        </authorList>
    </citation>
    <scope>NUCLEOTIDE SEQUENCE</scope>
    <source>
        <strain evidence="3">CAU 1614</strain>
    </source>
</reference>
<dbReference type="AlphaFoldDB" id="A0A9X1FP53"/>
<dbReference type="Proteomes" id="UP001138686">
    <property type="component" value="Unassembled WGS sequence"/>
</dbReference>
<sequence>MQTILKSIMCAGLLLYSVTESNAQWGHNKVVGDGNVTTKSVSTGGYDEIKVVGSMDVHLEKGTEGNISVTTDSNLHDYIVIEVKGEELVIKTKKGYNLKTKKGIHVTVPFQDISEVSLTGSGDVDTKDTIKANEFEVSVTGSGDINLTVEAQSIETSITGSGDVVLKGSTNSLAVTVTGSGDFKGFDLQSNNTEARVSGSGDIQVVAKQSINARVSGSGDIVYKGNPEKSDTKTSGSGDITSY</sequence>
<dbReference type="RefSeq" id="WP_219052383.1">
    <property type="nucleotide sequence ID" value="NZ_JAHWDP010000003.1"/>
</dbReference>
<feature type="region of interest" description="Disordered" evidence="1">
    <location>
        <begin position="222"/>
        <end position="243"/>
    </location>
</feature>
<comment type="caution">
    <text evidence="3">The sequence shown here is derived from an EMBL/GenBank/DDBJ whole genome shotgun (WGS) entry which is preliminary data.</text>
</comment>
<keyword evidence="4" id="KW-1185">Reference proteome</keyword>
<dbReference type="PANTHER" id="PTHR39200">
    <property type="entry name" value="HYPOTHETICAL EXPORTED PROTEIN"/>
    <property type="match status" value="1"/>
</dbReference>